<dbReference type="InterPro" id="IPR013328">
    <property type="entry name" value="6PGD_dom2"/>
</dbReference>
<feature type="active site" evidence="4">
    <location>
        <position position="173"/>
    </location>
</feature>
<dbReference type="InterPro" id="IPR029154">
    <property type="entry name" value="HIBADH-like_NADP-bd"/>
</dbReference>
<name>A0A7Y9KK62_9MICO</name>
<dbReference type="Gene3D" id="3.40.50.720">
    <property type="entry name" value="NAD(P)-binding Rossmann-like Domain"/>
    <property type="match status" value="1"/>
</dbReference>
<dbReference type="PANTHER" id="PTHR22981">
    <property type="entry name" value="3-HYDROXYISOBUTYRATE DEHYDROGENASE-RELATED"/>
    <property type="match status" value="1"/>
</dbReference>
<dbReference type="PANTHER" id="PTHR22981:SF7">
    <property type="entry name" value="3-HYDROXYISOBUTYRATE DEHYDROGENASE, MITOCHONDRIAL"/>
    <property type="match status" value="1"/>
</dbReference>
<dbReference type="Proteomes" id="UP000576969">
    <property type="component" value="Unassembled WGS sequence"/>
</dbReference>
<dbReference type="SUPFAM" id="SSF51735">
    <property type="entry name" value="NAD(P)-binding Rossmann-fold domains"/>
    <property type="match status" value="1"/>
</dbReference>
<sequence length="299" mass="30708">MSDAKATVGFIGLGNMGAPMSRRLVEAGYDVRAFDVSPEARTRAHESGATDVETAAGAADGADLVILMLPTSAIVASVAEEILAAGTARPGATLIDMSSSDPFATRTLAERVDAAGLRLVDAPVSGGVKGAVGGTLTIMTGGGDETLAEVEPVLAVLGRTVHAGGVGAGHAVKAFNNLLSATHLWVTSEIMEAGKRFGLDPAVMLAIFNGSSGRSGSTENKWPNFIIPETFDSGFGLRLMLKDMQIATQLARQTGAPSLLGEDAVELWAEAAGELPPAADHTEVARWIRSLAERTEGAG</sequence>
<accession>A0A7Y9KK62</accession>
<evidence type="ECO:0000313" key="8">
    <source>
        <dbReference type="Proteomes" id="UP000576969"/>
    </source>
</evidence>
<protein>
    <submittedName>
        <fullName evidence="7">3-hydroxyisobutyrate dehydrogenase</fullName>
        <ecNumber evidence="7">1.1.1.31</ecNumber>
    </submittedName>
</protein>
<dbReference type="SUPFAM" id="SSF48179">
    <property type="entry name" value="6-phosphogluconate dehydrogenase C-terminal domain-like"/>
    <property type="match status" value="1"/>
</dbReference>
<dbReference type="EMBL" id="JACCBV010000001">
    <property type="protein sequence ID" value="NYE18504.1"/>
    <property type="molecule type" value="Genomic_DNA"/>
</dbReference>
<feature type="domain" description="6-phosphogluconate dehydrogenase NADP-binding" evidence="5">
    <location>
        <begin position="7"/>
        <end position="163"/>
    </location>
</feature>
<reference evidence="7 8" key="1">
    <citation type="submission" date="2020-07" db="EMBL/GenBank/DDBJ databases">
        <title>Sequencing the genomes of 1000 actinobacteria strains.</title>
        <authorList>
            <person name="Klenk H.-P."/>
        </authorList>
    </citation>
    <scope>NUCLEOTIDE SEQUENCE [LARGE SCALE GENOMIC DNA]</scope>
    <source>
        <strain evidence="7 8">DSM 24662</strain>
    </source>
</reference>
<proteinExistence type="inferred from homology"/>
<evidence type="ECO:0000313" key="7">
    <source>
        <dbReference type="EMBL" id="NYE18504.1"/>
    </source>
</evidence>
<keyword evidence="8" id="KW-1185">Reference proteome</keyword>
<dbReference type="InterPro" id="IPR008927">
    <property type="entry name" value="6-PGluconate_DH-like_C_sf"/>
</dbReference>
<feature type="domain" description="3-hydroxyisobutyrate dehydrogenase-like NAD-binding" evidence="6">
    <location>
        <begin position="167"/>
        <end position="287"/>
    </location>
</feature>
<dbReference type="GO" id="GO:0008442">
    <property type="term" value="F:3-hydroxyisobutyrate dehydrogenase activity"/>
    <property type="evidence" value="ECO:0007669"/>
    <property type="project" value="UniProtKB-EC"/>
</dbReference>
<evidence type="ECO:0000256" key="2">
    <source>
        <dbReference type="ARBA" id="ARBA00023002"/>
    </source>
</evidence>
<dbReference type="InterPro" id="IPR002204">
    <property type="entry name" value="3-OH-isobutyrate_DH-rel_CS"/>
</dbReference>
<gene>
    <name evidence="7" type="ORF">BJ991_000532</name>
</gene>
<evidence type="ECO:0000256" key="4">
    <source>
        <dbReference type="PIRSR" id="PIRSR000103-1"/>
    </source>
</evidence>
<dbReference type="Gene3D" id="1.10.1040.10">
    <property type="entry name" value="N-(1-d-carboxylethyl)-l-norvaline Dehydrogenase, domain 2"/>
    <property type="match status" value="1"/>
</dbReference>
<dbReference type="GO" id="GO:0050661">
    <property type="term" value="F:NADP binding"/>
    <property type="evidence" value="ECO:0007669"/>
    <property type="project" value="InterPro"/>
</dbReference>
<keyword evidence="2 7" id="KW-0560">Oxidoreductase</keyword>
<dbReference type="InterPro" id="IPR036291">
    <property type="entry name" value="NAD(P)-bd_dom_sf"/>
</dbReference>
<dbReference type="GO" id="GO:0016054">
    <property type="term" value="P:organic acid catabolic process"/>
    <property type="evidence" value="ECO:0007669"/>
    <property type="project" value="UniProtKB-ARBA"/>
</dbReference>
<evidence type="ECO:0000259" key="5">
    <source>
        <dbReference type="Pfam" id="PF03446"/>
    </source>
</evidence>
<dbReference type="EC" id="1.1.1.31" evidence="7"/>
<dbReference type="InterPro" id="IPR006115">
    <property type="entry name" value="6PGDH_NADP-bd"/>
</dbReference>
<dbReference type="Pfam" id="PF03446">
    <property type="entry name" value="NAD_binding_2"/>
    <property type="match status" value="1"/>
</dbReference>
<dbReference type="InterPro" id="IPR015815">
    <property type="entry name" value="HIBADH-related"/>
</dbReference>
<evidence type="ECO:0000259" key="6">
    <source>
        <dbReference type="Pfam" id="PF14833"/>
    </source>
</evidence>
<dbReference type="PROSITE" id="PS00895">
    <property type="entry name" value="3_HYDROXYISOBUT_DH"/>
    <property type="match status" value="1"/>
</dbReference>
<organism evidence="7 8">
    <name type="scientific">Microbacterium immunditiarum</name>
    <dbReference type="NCBI Taxonomy" id="337480"/>
    <lineage>
        <taxon>Bacteria</taxon>
        <taxon>Bacillati</taxon>
        <taxon>Actinomycetota</taxon>
        <taxon>Actinomycetes</taxon>
        <taxon>Micrococcales</taxon>
        <taxon>Microbacteriaceae</taxon>
        <taxon>Microbacterium</taxon>
    </lineage>
</organism>
<dbReference type="Pfam" id="PF14833">
    <property type="entry name" value="NAD_binding_11"/>
    <property type="match status" value="1"/>
</dbReference>
<dbReference type="AlphaFoldDB" id="A0A7Y9KK62"/>
<keyword evidence="3" id="KW-0520">NAD</keyword>
<dbReference type="GO" id="GO:0051287">
    <property type="term" value="F:NAD binding"/>
    <property type="evidence" value="ECO:0007669"/>
    <property type="project" value="InterPro"/>
</dbReference>
<evidence type="ECO:0000256" key="3">
    <source>
        <dbReference type="ARBA" id="ARBA00023027"/>
    </source>
</evidence>
<evidence type="ECO:0000256" key="1">
    <source>
        <dbReference type="ARBA" id="ARBA00009080"/>
    </source>
</evidence>
<comment type="similarity">
    <text evidence="1">Belongs to the HIBADH-related family.</text>
</comment>
<dbReference type="PIRSF" id="PIRSF000103">
    <property type="entry name" value="HIBADH"/>
    <property type="match status" value="1"/>
</dbReference>
<comment type="caution">
    <text evidence="7">The sequence shown here is derived from an EMBL/GenBank/DDBJ whole genome shotgun (WGS) entry which is preliminary data.</text>
</comment>
<dbReference type="RefSeq" id="WP_179487201.1">
    <property type="nucleotide sequence ID" value="NZ_JACCBV010000001.1"/>
</dbReference>